<dbReference type="InterPro" id="IPR013429">
    <property type="entry name" value="Regulatory_FmdB_Zinc_ribbon"/>
</dbReference>
<dbReference type="EMBL" id="FOBS01000003">
    <property type="protein sequence ID" value="SEM07191.1"/>
    <property type="molecule type" value="Genomic_DNA"/>
</dbReference>
<dbReference type="NCBIfam" id="TIGR02605">
    <property type="entry name" value="CxxC_CxxC_SSSS"/>
    <property type="match status" value="1"/>
</dbReference>
<dbReference type="Proteomes" id="UP000198744">
    <property type="component" value="Unassembled WGS sequence"/>
</dbReference>
<dbReference type="RefSeq" id="WP_093882321.1">
    <property type="nucleotide sequence ID" value="NZ_FOBS01000003.1"/>
</dbReference>
<dbReference type="Pfam" id="PF09723">
    <property type="entry name" value="Zn_ribbon_8"/>
    <property type="match status" value="1"/>
</dbReference>
<dbReference type="OrthoDB" id="9813321at2"/>
<proteinExistence type="predicted"/>
<gene>
    <name evidence="2" type="ORF">SAMN04489760_103187</name>
</gene>
<dbReference type="SMART" id="SM00834">
    <property type="entry name" value="CxxC_CXXC_SSSS"/>
    <property type="match status" value="1"/>
</dbReference>
<dbReference type="PANTHER" id="PTHR34404">
    <property type="entry name" value="REGULATORY PROTEIN, FMDB FAMILY"/>
    <property type="match status" value="1"/>
</dbReference>
<feature type="domain" description="Putative regulatory protein FmdB zinc ribbon" evidence="1">
    <location>
        <begin position="1"/>
        <end position="41"/>
    </location>
</feature>
<dbReference type="AlphaFoldDB" id="A0A1H7VD36"/>
<evidence type="ECO:0000259" key="1">
    <source>
        <dbReference type="SMART" id="SM00834"/>
    </source>
</evidence>
<evidence type="ECO:0000313" key="3">
    <source>
        <dbReference type="Proteomes" id="UP000198744"/>
    </source>
</evidence>
<evidence type="ECO:0000313" key="2">
    <source>
        <dbReference type="EMBL" id="SEM07191.1"/>
    </source>
</evidence>
<reference evidence="2 3" key="1">
    <citation type="submission" date="2016-10" db="EMBL/GenBank/DDBJ databases">
        <authorList>
            <person name="de Groot N.N."/>
        </authorList>
    </citation>
    <scope>NUCLEOTIDE SEQUENCE [LARGE SCALE GENOMIC DNA]</scope>
    <source>
        <strain evidence="2 3">DSM 8423</strain>
    </source>
</reference>
<organism evidence="2 3">
    <name type="scientific">Syntrophus gentianae</name>
    <dbReference type="NCBI Taxonomy" id="43775"/>
    <lineage>
        <taxon>Bacteria</taxon>
        <taxon>Pseudomonadati</taxon>
        <taxon>Thermodesulfobacteriota</taxon>
        <taxon>Syntrophia</taxon>
        <taxon>Syntrophales</taxon>
        <taxon>Syntrophaceae</taxon>
        <taxon>Syntrophus</taxon>
    </lineage>
</organism>
<name>A0A1H7VD36_9BACT</name>
<dbReference type="PANTHER" id="PTHR34404:SF2">
    <property type="entry name" value="CONSERVED SERINE RICH PROTEIN"/>
    <property type="match status" value="1"/>
</dbReference>
<sequence>MPIYEYKCRKCGREFEVFQKITDAPVQQCQYCQGSVEKMISLSSFHLSGSGWYVTDYGGKKSCALDSRQKEATGSSSSDAPTCSGGNSSCCAGCKAAE</sequence>
<accession>A0A1H7VD36</accession>
<keyword evidence="3" id="KW-1185">Reference proteome</keyword>
<dbReference type="STRING" id="43775.SAMN04489760_103187"/>
<protein>
    <submittedName>
        <fullName evidence="2">Putative regulatory protein, FmdB family</fullName>
    </submittedName>
</protein>